<reference evidence="4" key="1">
    <citation type="submission" date="2019-02" db="EMBL/GenBank/DDBJ databases">
        <authorList>
            <person name="Gruber-Vodicka R. H."/>
            <person name="Seah K. B. B."/>
        </authorList>
    </citation>
    <scope>NUCLEOTIDE SEQUENCE</scope>
    <source>
        <strain evidence="4">BECK_M7</strain>
    </source>
</reference>
<dbReference type="GO" id="GO:0032787">
    <property type="term" value="P:monocarboxylic acid metabolic process"/>
    <property type="evidence" value="ECO:0007669"/>
    <property type="project" value="UniProtKB-ARBA"/>
</dbReference>
<dbReference type="InterPro" id="IPR036291">
    <property type="entry name" value="NAD(P)-bd_dom_sf"/>
</dbReference>
<dbReference type="CDD" id="cd05233">
    <property type="entry name" value="SDR_c"/>
    <property type="match status" value="1"/>
</dbReference>
<dbReference type="FunFam" id="3.40.50.720:FF:000173">
    <property type="entry name" value="3-oxoacyl-[acyl-carrier protein] reductase"/>
    <property type="match status" value="1"/>
</dbReference>
<evidence type="ECO:0000313" key="4">
    <source>
        <dbReference type="EMBL" id="VFJ88088.1"/>
    </source>
</evidence>
<name>A0A450U837_9GAMM</name>
<dbReference type="Pfam" id="PF13561">
    <property type="entry name" value="adh_short_C2"/>
    <property type="match status" value="1"/>
</dbReference>
<gene>
    <name evidence="4" type="ORF">BECKLFY1418B_GA0070995_10091</name>
</gene>
<dbReference type="PANTHER" id="PTHR42879:SF2">
    <property type="entry name" value="3-OXOACYL-[ACYL-CARRIER-PROTEIN] REDUCTASE FABG"/>
    <property type="match status" value="1"/>
</dbReference>
<dbReference type="SMART" id="SM00822">
    <property type="entry name" value="PKS_KR"/>
    <property type="match status" value="1"/>
</dbReference>
<organism evidence="4">
    <name type="scientific">Candidatus Kentrum sp. LFY</name>
    <dbReference type="NCBI Taxonomy" id="2126342"/>
    <lineage>
        <taxon>Bacteria</taxon>
        <taxon>Pseudomonadati</taxon>
        <taxon>Pseudomonadota</taxon>
        <taxon>Gammaproteobacteria</taxon>
        <taxon>Candidatus Kentrum</taxon>
    </lineage>
</organism>
<keyword evidence="2" id="KW-0560">Oxidoreductase</keyword>
<dbReference type="InterPro" id="IPR002347">
    <property type="entry name" value="SDR_fam"/>
</dbReference>
<evidence type="ECO:0000256" key="1">
    <source>
        <dbReference type="ARBA" id="ARBA00006484"/>
    </source>
</evidence>
<dbReference type="EMBL" id="CAADFF010000009">
    <property type="protein sequence ID" value="VFJ88088.1"/>
    <property type="molecule type" value="Genomic_DNA"/>
</dbReference>
<dbReference type="SUPFAM" id="SSF51735">
    <property type="entry name" value="NAD(P)-binding Rossmann-fold domains"/>
    <property type="match status" value="1"/>
</dbReference>
<dbReference type="GO" id="GO:0016491">
    <property type="term" value="F:oxidoreductase activity"/>
    <property type="evidence" value="ECO:0007669"/>
    <property type="project" value="UniProtKB-KW"/>
</dbReference>
<dbReference type="PANTHER" id="PTHR42879">
    <property type="entry name" value="3-OXOACYL-(ACYL-CARRIER-PROTEIN) REDUCTASE"/>
    <property type="match status" value="1"/>
</dbReference>
<comment type="similarity">
    <text evidence="1">Belongs to the short-chain dehydrogenases/reductases (SDR) family.</text>
</comment>
<dbReference type="AlphaFoldDB" id="A0A450U837"/>
<sequence length="242" mass="25734">MSGLAVVTGGGRGIGAAISRRLAADGYRVLLTYRTDSRSAENLITDLRANGTTCIALKVDCSRLDNVHSLAGHPWINDGIDVLVLNHGIYERSPAEELDLDALSHTMEVNFHGAVAVWKMLSSSLRSNARTIVIGSQVGIKGNPQGADYAASKGALHAWARSLAMRVARTGQRVNVIAPGTIETDFIAMDTPEKRRQRERDISMGRLGQPAEVAAVVSFLAGADSSYITGAVLHVNGGSYLP</sequence>
<evidence type="ECO:0000256" key="2">
    <source>
        <dbReference type="ARBA" id="ARBA00023002"/>
    </source>
</evidence>
<dbReference type="Gene3D" id="3.40.50.720">
    <property type="entry name" value="NAD(P)-binding Rossmann-like Domain"/>
    <property type="match status" value="1"/>
</dbReference>
<dbReference type="InterPro" id="IPR057326">
    <property type="entry name" value="KR_dom"/>
</dbReference>
<proteinExistence type="inferred from homology"/>
<dbReference type="InterPro" id="IPR020904">
    <property type="entry name" value="Sc_DH/Rdtase_CS"/>
</dbReference>
<dbReference type="PRINTS" id="PR00081">
    <property type="entry name" value="GDHRDH"/>
</dbReference>
<dbReference type="PROSITE" id="PS00061">
    <property type="entry name" value="ADH_SHORT"/>
    <property type="match status" value="1"/>
</dbReference>
<protein>
    <submittedName>
        <fullName evidence="4">3-oxoacyl-[acyl-carrier protein] reductase</fullName>
    </submittedName>
</protein>
<accession>A0A450U837</accession>
<feature type="domain" description="Ketoreductase" evidence="3">
    <location>
        <begin position="3"/>
        <end position="213"/>
    </location>
</feature>
<evidence type="ECO:0000259" key="3">
    <source>
        <dbReference type="SMART" id="SM00822"/>
    </source>
</evidence>
<dbReference type="InterPro" id="IPR050259">
    <property type="entry name" value="SDR"/>
</dbReference>